<sequence length="142" mass="16455">MENKTKGRQKIPMKKIEKKQNRYATFSKRRIADAIISRFQNPNMQLSDGTHLVEAHARNTVNQINNRFEELDTIKDAAVAQTNLYNQMTETRQRGWWESIEQLNADQVTQFETWLNATSSNLNDRLMQLENGASFSLASFGM</sequence>
<evidence type="ECO:0000256" key="4">
    <source>
        <dbReference type="ARBA" id="ARBA00023163"/>
    </source>
</evidence>
<keyword evidence="3" id="KW-0238">DNA-binding</keyword>
<proteinExistence type="predicted"/>
<organism evidence="7 8">
    <name type="scientific">Datura stramonium</name>
    <name type="common">Jimsonweed</name>
    <name type="synonym">Common thornapple</name>
    <dbReference type="NCBI Taxonomy" id="4076"/>
    <lineage>
        <taxon>Eukaryota</taxon>
        <taxon>Viridiplantae</taxon>
        <taxon>Streptophyta</taxon>
        <taxon>Embryophyta</taxon>
        <taxon>Tracheophyta</taxon>
        <taxon>Spermatophyta</taxon>
        <taxon>Magnoliopsida</taxon>
        <taxon>eudicotyledons</taxon>
        <taxon>Gunneridae</taxon>
        <taxon>Pentapetalae</taxon>
        <taxon>asterids</taxon>
        <taxon>lamiids</taxon>
        <taxon>Solanales</taxon>
        <taxon>Solanaceae</taxon>
        <taxon>Solanoideae</taxon>
        <taxon>Datureae</taxon>
        <taxon>Datura</taxon>
    </lineage>
</organism>
<dbReference type="Proteomes" id="UP000823775">
    <property type="component" value="Unassembled WGS sequence"/>
</dbReference>
<keyword evidence="2" id="KW-0805">Transcription regulation</keyword>
<dbReference type="SUPFAM" id="SSF55455">
    <property type="entry name" value="SRF-like"/>
    <property type="match status" value="1"/>
</dbReference>
<comment type="subcellular location">
    <subcellularLocation>
        <location evidence="1">Nucleus</location>
    </subcellularLocation>
</comment>
<protein>
    <recommendedName>
        <fullName evidence="6">MADS-box domain-containing protein</fullName>
    </recommendedName>
</protein>
<name>A0ABS8TQ89_DATST</name>
<dbReference type="PROSITE" id="PS50066">
    <property type="entry name" value="MADS_BOX_2"/>
    <property type="match status" value="1"/>
</dbReference>
<evidence type="ECO:0000313" key="7">
    <source>
        <dbReference type="EMBL" id="MCD7473143.1"/>
    </source>
</evidence>
<evidence type="ECO:0000256" key="2">
    <source>
        <dbReference type="ARBA" id="ARBA00023015"/>
    </source>
</evidence>
<reference evidence="7 8" key="1">
    <citation type="journal article" date="2021" name="BMC Genomics">
        <title>Datura genome reveals duplications of psychoactive alkaloid biosynthetic genes and high mutation rate following tissue culture.</title>
        <authorList>
            <person name="Rajewski A."/>
            <person name="Carter-House D."/>
            <person name="Stajich J."/>
            <person name="Litt A."/>
        </authorList>
    </citation>
    <scope>NUCLEOTIDE SEQUENCE [LARGE SCALE GENOMIC DNA]</scope>
    <source>
        <strain evidence="7">AR-01</strain>
    </source>
</reference>
<feature type="domain" description="MADS-box" evidence="6">
    <location>
        <begin position="6"/>
        <end position="30"/>
    </location>
</feature>
<accession>A0ABS8TQ89</accession>
<keyword evidence="4" id="KW-0804">Transcription</keyword>
<evidence type="ECO:0000256" key="3">
    <source>
        <dbReference type="ARBA" id="ARBA00023125"/>
    </source>
</evidence>
<evidence type="ECO:0000313" key="8">
    <source>
        <dbReference type="Proteomes" id="UP000823775"/>
    </source>
</evidence>
<dbReference type="InterPro" id="IPR002100">
    <property type="entry name" value="TF_MADSbox"/>
</dbReference>
<comment type="caution">
    <text evidence="7">The sequence shown here is derived from an EMBL/GenBank/DDBJ whole genome shotgun (WGS) entry which is preliminary data.</text>
</comment>
<evidence type="ECO:0000256" key="1">
    <source>
        <dbReference type="ARBA" id="ARBA00004123"/>
    </source>
</evidence>
<dbReference type="EMBL" id="JACEIK010001925">
    <property type="protein sequence ID" value="MCD7473143.1"/>
    <property type="molecule type" value="Genomic_DNA"/>
</dbReference>
<keyword evidence="8" id="KW-1185">Reference proteome</keyword>
<evidence type="ECO:0000256" key="5">
    <source>
        <dbReference type="ARBA" id="ARBA00023242"/>
    </source>
</evidence>
<dbReference type="InterPro" id="IPR036879">
    <property type="entry name" value="TF_MADSbox_sf"/>
</dbReference>
<keyword evidence="5" id="KW-0539">Nucleus</keyword>
<evidence type="ECO:0000259" key="6">
    <source>
        <dbReference type="PROSITE" id="PS50066"/>
    </source>
</evidence>
<gene>
    <name evidence="7" type="ORF">HAX54_014770</name>
</gene>